<gene>
    <name evidence="3" type="ORF">DTW94_09245</name>
</gene>
<organism evidence="3 4">
    <name type="scientific">Streptomyces cavourensis</name>
    <dbReference type="NCBI Taxonomy" id="67258"/>
    <lineage>
        <taxon>Bacteria</taxon>
        <taxon>Bacillati</taxon>
        <taxon>Actinomycetota</taxon>
        <taxon>Actinomycetes</taxon>
        <taxon>Kitasatosporales</taxon>
        <taxon>Streptomycetaceae</taxon>
        <taxon>Streptomyces</taxon>
    </lineage>
</organism>
<keyword evidence="1" id="KW-0732">Signal</keyword>
<reference evidence="3 4" key="1">
    <citation type="submission" date="2018-07" db="EMBL/GenBank/DDBJ databases">
        <title>Complete genome sequence of soil actinomycete Streptomyces cavourensis tj430.</title>
        <authorList>
            <person name="Wang P."/>
            <person name="Huang Y."/>
        </authorList>
    </citation>
    <scope>NUCLEOTIDE SEQUENCE [LARGE SCALE GENOMIC DNA]</scope>
    <source>
        <strain evidence="3 4">TJ430</strain>
    </source>
</reference>
<feature type="domain" description="Endonuclease/exonuclease/phosphatase" evidence="2">
    <location>
        <begin position="223"/>
        <end position="467"/>
    </location>
</feature>
<keyword evidence="3" id="KW-0378">Hydrolase</keyword>
<feature type="signal peptide" evidence="1">
    <location>
        <begin position="1"/>
        <end position="29"/>
    </location>
</feature>
<keyword evidence="3" id="KW-0255">Endonuclease</keyword>
<dbReference type="GeneID" id="97758110"/>
<accession>A0AAD0Q382</accession>
<dbReference type="SUPFAM" id="SSF56219">
    <property type="entry name" value="DNase I-like"/>
    <property type="match status" value="1"/>
</dbReference>
<keyword evidence="3" id="KW-0540">Nuclease</keyword>
<dbReference type="Pfam" id="PF03372">
    <property type="entry name" value="Exo_endo_phos"/>
    <property type="match status" value="1"/>
</dbReference>
<dbReference type="EMBL" id="CP030930">
    <property type="protein sequence ID" value="AXI71459.1"/>
    <property type="molecule type" value="Genomic_DNA"/>
</dbReference>
<sequence length="479" mass="51749">MTIRTTRTGVLGAFLLTLLALFLAPPAQAGDPLTEKSAGRKYALQSKGATDKAGRSMCVSAEINDAGNQAGKLRARTPCKLDILGSWETFTLHTNDKGSHAALRSEANGLYVSAEFHDSGSHMGMLRARQSGAIGNWERFELVPRGDDGWYALKYNFTEGGKSQDYYVSAEVNSTGSDEGLLRARASAENAPGSWELFQLLQLPSSSEPPSPASTPERKINVLTWNACGNNSNCQMYDYSVDGFTDAIATRAMEAKAGVILLQEFCEKLAKPLEQKLEKKLNGGADAWDVRFAPIQYAIGKSGRWAQKSCAKNRGAYGVAIAVPAENTWYKAVELNSPEKTERRTALCAAVQSWAVMACTAHFSTGGKGYDDPERHVQQAQAAHLAEKVAEYPGYRPVFGGDLNATPTVTPEESTVPVLQPLYQKFKECDPTNTVTAGNSKLDYLFAPNTATWAPCHVGGTVGPSDHKPVWGTVTLPAR</sequence>
<evidence type="ECO:0000313" key="4">
    <source>
        <dbReference type="Proteomes" id="UP000253779"/>
    </source>
</evidence>
<dbReference type="InterPro" id="IPR008999">
    <property type="entry name" value="Actin-crosslinking"/>
</dbReference>
<dbReference type="GO" id="GO:0004519">
    <property type="term" value="F:endonuclease activity"/>
    <property type="evidence" value="ECO:0007669"/>
    <property type="project" value="UniProtKB-KW"/>
</dbReference>
<evidence type="ECO:0000313" key="3">
    <source>
        <dbReference type="EMBL" id="AXI71459.1"/>
    </source>
</evidence>
<proteinExistence type="predicted"/>
<protein>
    <submittedName>
        <fullName evidence="3">Endonuclease/exonuclease/phosphatase family protein</fullName>
    </submittedName>
</protein>
<name>A0AAD0Q382_9ACTN</name>
<dbReference type="Gene3D" id="2.80.10.50">
    <property type="match status" value="1"/>
</dbReference>
<dbReference type="InterPro" id="IPR005135">
    <property type="entry name" value="Endo/exonuclease/phosphatase"/>
</dbReference>
<dbReference type="RefSeq" id="WP_114930852.1">
    <property type="nucleotide sequence ID" value="NZ_BMSP01000004.1"/>
</dbReference>
<feature type="chain" id="PRO_5041951001" evidence="1">
    <location>
        <begin position="30"/>
        <end position="479"/>
    </location>
</feature>
<dbReference type="CDD" id="cd00257">
    <property type="entry name" value="beta-trefoil_FSCN-like"/>
    <property type="match status" value="1"/>
</dbReference>
<evidence type="ECO:0000259" key="2">
    <source>
        <dbReference type="Pfam" id="PF03372"/>
    </source>
</evidence>
<dbReference type="Gene3D" id="3.60.10.10">
    <property type="entry name" value="Endonuclease/exonuclease/phosphatase"/>
    <property type="match status" value="1"/>
</dbReference>
<dbReference type="AlphaFoldDB" id="A0AAD0Q382"/>
<dbReference type="Proteomes" id="UP000253779">
    <property type="component" value="Chromosome"/>
</dbReference>
<dbReference type="SUPFAM" id="SSF50405">
    <property type="entry name" value="Actin-crosslinking proteins"/>
    <property type="match status" value="1"/>
</dbReference>
<dbReference type="InterPro" id="IPR036691">
    <property type="entry name" value="Endo/exonu/phosph_ase_sf"/>
</dbReference>
<evidence type="ECO:0000256" key="1">
    <source>
        <dbReference type="SAM" id="SignalP"/>
    </source>
</evidence>